<dbReference type="SMART" id="SM01321">
    <property type="entry name" value="Y1_Tnp"/>
    <property type="match status" value="1"/>
</dbReference>
<dbReference type="Gene3D" id="3.30.70.1290">
    <property type="entry name" value="Transposase IS200-like"/>
    <property type="match status" value="1"/>
</dbReference>
<protein>
    <submittedName>
        <fullName evidence="2">Transposase</fullName>
    </submittedName>
</protein>
<evidence type="ECO:0000313" key="2">
    <source>
        <dbReference type="EMBL" id="UNV85307.1"/>
    </source>
</evidence>
<dbReference type="Proteomes" id="UP000829455">
    <property type="component" value="Chromosome"/>
</dbReference>
<dbReference type="PANTHER" id="PTHR36966">
    <property type="entry name" value="REP-ASSOCIATED TYROSINE TRANSPOSASE"/>
    <property type="match status" value="1"/>
</dbReference>
<dbReference type="PANTHER" id="PTHR36966:SF1">
    <property type="entry name" value="REP-ASSOCIATED TYROSINE TRANSPOSASE"/>
    <property type="match status" value="1"/>
</dbReference>
<name>A0ABY3YAN5_9NEIS</name>
<evidence type="ECO:0000259" key="1">
    <source>
        <dbReference type="SMART" id="SM01321"/>
    </source>
</evidence>
<dbReference type="InterPro" id="IPR052715">
    <property type="entry name" value="RAYT_transposase"/>
</dbReference>
<dbReference type="SUPFAM" id="SSF143422">
    <property type="entry name" value="Transposase IS200-like"/>
    <property type="match status" value="1"/>
</dbReference>
<dbReference type="Pfam" id="PF01797">
    <property type="entry name" value="Y1_Tnp"/>
    <property type="match status" value="1"/>
</dbReference>
<sequence length="182" mass="21893">MADFRRVHDGQCYFFTVVSYRRRPILCDPPVKRSLRQAVLDVRQDFDFNIDAWVLLPDHMHAIWTLPEGDCDYSRRWALIKRKVSQDCGFLYPWHHAAEVQKRRNESFIWQRRFWEHCIRDESDYQKHMDYIHFNPVKHGLTASVSDWQYSTFHRHVRNGMYPADWGGVADADNQDMDFGEP</sequence>
<reference evidence="2 3" key="1">
    <citation type="submission" date="2022-03" db="EMBL/GenBank/DDBJ databases">
        <title>Genome sequencing of Neisseria macacae.</title>
        <authorList>
            <person name="Baek M.-G."/>
        </authorList>
    </citation>
    <scope>NUCLEOTIDE SEQUENCE [LARGE SCALE GENOMIC DNA]</scope>
    <source>
        <strain evidence="2 3">ATCC 33926</strain>
    </source>
</reference>
<proteinExistence type="predicted"/>
<accession>A0ABY3YAN5</accession>
<dbReference type="EMBL" id="CP094241">
    <property type="protein sequence ID" value="UNV85307.1"/>
    <property type="molecule type" value="Genomic_DNA"/>
</dbReference>
<evidence type="ECO:0000313" key="3">
    <source>
        <dbReference type="Proteomes" id="UP000829455"/>
    </source>
</evidence>
<dbReference type="RefSeq" id="WP_039863229.1">
    <property type="nucleotide sequence ID" value="NZ_CP094241.1"/>
</dbReference>
<keyword evidence="3" id="KW-1185">Reference proteome</keyword>
<gene>
    <name evidence="2" type="ORF">MON40_01915</name>
</gene>
<dbReference type="InterPro" id="IPR002686">
    <property type="entry name" value="Transposase_17"/>
</dbReference>
<feature type="domain" description="Transposase IS200-like" evidence="1">
    <location>
        <begin position="8"/>
        <end position="135"/>
    </location>
</feature>
<organism evidence="2 3">
    <name type="scientific">Neisseria macacae ATCC 33926</name>
    <dbReference type="NCBI Taxonomy" id="997348"/>
    <lineage>
        <taxon>Bacteria</taxon>
        <taxon>Pseudomonadati</taxon>
        <taxon>Pseudomonadota</taxon>
        <taxon>Betaproteobacteria</taxon>
        <taxon>Neisseriales</taxon>
        <taxon>Neisseriaceae</taxon>
        <taxon>Neisseria</taxon>
    </lineage>
</organism>
<dbReference type="InterPro" id="IPR036515">
    <property type="entry name" value="Transposase_17_sf"/>
</dbReference>
<dbReference type="NCBIfam" id="NF047646">
    <property type="entry name" value="REP_Tyr_transpos"/>
    <property type="match status" value="1"/>
</dbReference>